<evidence type="ECO:0000256" key="1">
    <source>
        <dbReference type="SAM" id="Phobius"/>
    </source>
</evidence>
<keyword evidence="1" id="KW-0472">Membrane</keyword>
<dbReference type="EMBL" id="QKTW01000025">
    <property type="protein sequence ID" value="PZF71256.1"/>
    <property type="molecule type" value="Genomic_DNA"/>
</dbReference>
<protein>
    <submittedName>
        <fullName evidence="2">Uncharacterized protein</fullName>
    </submittedName>
</protein>
<sequence length="154" mass="18037">MELINDHISFTDRFLYPRVYYWADALMASTLVLLSVSSDATGVLIVCFATGLFLFLFGIVDRHEYEVNWIDTIDVDEENATCHLRLLKKDAAFMDIVVPVRDLRFEVETIVDECNFYRLNIYLSGKLIFEQEELCNISRKKMHEIVRYFHGVPK</sequence>
<keyword evidence="1" id="KW-0812">Transmembrane</keyword>
<comment type="caution">
    <text evidence="2">The sequence shown here is derived from an EMBL/GenBank/DDBJ whole genome shotgun (WGS) entry which is preliminary data.</text>
</comment>
<dbReference type="RefSeq" id="WP_111000401.1">
    <property type="nucleotide sequence ID" value="NZ_QKTW01000025.1"/>
</dbReference>
<keyword evidence="1" id="KW-1133">Transmembrane helix</keyword>
<accession>A0A2W2BC63</accession>
<evidence type="ECO:0000313" key="3">
    <source>
        <dbReference type="Proteomes" id="UP000248745"/>
    </source>
</evidence>
<reference evidence="2 3" key="1">
    <citation type="submission" date="2018-06" db="EMBL/GenBank/DDBJ databases">
        <title>Mucibacter soli gen. nov., sp. nov., a new member of the family Chitinophagaceae producing mucin.</title>
        <authorList>
            <person name="Kim M.-K."/>
            <person name="Park S."/>
            <person name="Kim T.-S."/>
            <person name="Joung Y."/>
            <person name="Han J.-H."/>
            <person name="Kim S.B."/>
        </authorList>
    </citation>
    <scope>NUCLEOTIDE SEQUENCE [LARGE SCALE GENOMIC DNA]</scope>
    <source>
        <strain evidence="2 3">R1-15</strain>
    </source>
</reference>
<evidence type="ECO:0000313" key="2">
    <source>
        <dbReference type="EMBL" id="PZF71256.1"/>
    </source>
</evidence>
<gene>
    <name evidence="2" type="ORF">DN068_18330</name>
</gene>
<dbReference type="AlphaFoldDB" id="A0A2W2BC63"/>
<proteinExistence type="predicted"/>
<feature type="transmembrane region" description="Helical" evidence="1">
    <location>
        <begin position="19"/>
        <end position="36"/>
    </location>
</feature>
<dbReference type="Proteomes" id="UP000248745">
    <property type="component" value="Unassembled WGS sequence"/>
</dbReference>
<name>A0A2W2BC63_9BACT</name>
<organism evidence="2 3">
    <name type="scientific">Taibaiella soli</name>
    <dbReference type="NCBI Taxonomy" id="1649169"/>
    <lineage>
        <taxon>Bacteria</taxon>
        <taxon>Pseudomonadati</taxon>
        <taxon>Bacteroidota</taxon>
        <taxon>Chitinophagia</taxon>
        <taxon>Chitinophagales</taxon>
        <taxon>Chitinophagaceae</taxon>
        <taxon>Taibaiella</taxon>
    </lineage>
</organism>
<feature type="transmembrane region" description="Helical" evidence="1">
    <location>
        <begin position="42"/>
        <end position="60"/>
    </location>
</feature>
<keyword evidence="3" id="KW-1185">Reference proteome</keyword>